<evidence type="ECO:0000259" key="4">
    <source>
        <dbReference type="PROSITE" id="PS50943"/>
    </source>
</evidence>
<name>A0A8S5T2J2_9CAUD</name>
<organism evidence="5">
    <name type="scientific">Myoviridae sp. ct5ra14</name>
    <dbReference type="NCBI Taxonomy" id="2827659"/>
    <lineage>
        <taxon>Viruses</taxon>
        <taxon>Duplodnaviria</taxon>
        <taxon>Heunggongvirae</taxon>
        <taxon>Uroviricota</taxon>
        <taxon>Caudoviricetes</taxon>
    </lineage>
</organism>
<dbReference type="SMART" id="SM00530">
    <property type="entry name" value="HTH_XRE"/>
    <property type="match status" value="1"/>
</dbReference>
<dbReference type="SUPFAM" id="SSF51306">
    <property type="entry name" value="LexA/Signal peptidase"/>
    <property type="match status" value="1"/>
</dbReference>
<dbReference type="EMBL" id="BK032730">
    <property type="protein sequence ID" value="DAF57191.1"/>
    <property type="molecule type" value="Genomic_DNA"/>
</dbReference>
<dbReference type="InterPro" id="IPR001387">
    <property type="entry name" value="Cro/C1-type_HTH"/>
</dbReference>
<dbReference type="Pfam" id="PF12844">
    <property type="entry name" value="HTH_19"/>
    <property type="match status" value="1"/>
</dbReference>
<feature type="domain" description="HTH cro/C1-type" evidence="4">
    <location>
        <begin position="8"/>
        <end position="63"/>
    </location>
</feature>
<dbReference type="PANTHER" id="PTHR40661:SF3">
    <property type="entry name" value="FELS-1 PROPHAGE TRANSCRIPTIONAL REGULATOR"/>
    <property type="match status" value="1"/>
</dbReference>
<dbReference type="InterPro" id="IPR036286">
    <property type="entry name" value="LexA/Signal_pep-like_sf"/>
</dbReference>
<dbReference type="Gene3D" id="2.10.109.10">
    <property type="entry name" value="Umud Fragment, subunit A"/>
    <property type="match status" value="1"/>
</dbReference>
<reference evidence="5" key="1">
    <citation type="journal article" date="2021" name="Proc. Natl. Acad. Sci. U.S.A.">
        <title>A Catalog of Tens of Thousands of Viruses from Human Metagenomes Reveals Hidden Associations with Chronic Diseases.</title>
        <authorList>
            <person name="Tisza M.J."/>
            <person name="Buck C.B."/>
        </authorList>
    </citation>
    <scope>NUCLEOTIDE SEQUENCE</scope>
    <source>
        <strain evidence="5">Ct5ra14</strain>
    </source>
</reference>
<dbReference type="PANTHER" id="PTHR40661">
    <property type="match status" value="1"/>
</dbReference>
<proteinExistence type="predicted"/>
<dbReference type="Pfam" id="PF00717">
    <property type="entry name" value="Peptidase_S24"/>
    <property type="match status" value="1"/>
</dbReference>
<dbReference type="PROSITE" id="PS50943">
    <property type="entry name" value="HTH_CROC1"/>
    <property type="match status" value="1"/>
</dbReference>
<keyword evidence="2" id="KW-0238">DNA-binding</keyword>
<dbReference type="Gene3D" id="1.10.260.40">
    <property type="entry name" value="lambda repressor-like DNA-binding domains"/>
    <property type="match status" value="1"/>
</dbReference>
<keyword evidence="3" id="KW-0804">Transcription</keyword>
<dbReference type="InterPro" id="IPR039418">
    <property type="entry name" value="LexA-like"/>
</dbReference>
<dbReference type="CDD" id="cd00093">
    <property type="entry name" value="HTH_XRE"/>
    <property type="match status" value="1"/>
</dbReference>
<sequence length="225" mass="25760">MKTYKDRISELLAKNGMSNAELARQIQVSAPTITYWLGPRNKGLKYEDAVKISNVFGVSPDWLIYGEEKESFEPEKPDDDQTIYLQKVNLFASCGALSAYEDRQNDSDVIEGLRVGVQWFKNNFPQYQPLNVQIVTASGDSMEPLIKDGDLVFVDVSKNECDRDGVYFLFLDGQYFIKRVQRSFGKRLILISDNNKYRDIEINADSQVEFHTIGRVIKTFKSTDI</sequence>
<evidence type="ECO:0000256" key="2">
    <source>
        <dbReference type="ARBA" id="ARBA00023125"/>
    </source>
</evidence>
<keyword evidence="1" id="KW-0805">Transcription regulation</keyword>
<evidence type="ECO:0000256" key="1">
    <source>
        <dbReference type="ARBA" id="ARBA00023015"/>
    </source>
</evidence>
<dbReference type="InterPro" id="IPR015927">
    <property type="entry name" value="Peptidase_S24_S26A/B/C"/>
</dbReference>
<dbReference type="CDD" id="cd06529">
    <property type="entry name" value="S24_LexA-like"/>
    <property type="match status" value="1"/>
</dbReference>
<evidence type="ECO:0000256" key="3">
    <source>
        <dbReference type="ARBA" id="ARBA00023163"/>
    </source>
</evidence>
<protein>
    <submittedName>
        <fullName evidence="5">Repressor protein CI</fullName>
    </submittedName>
</protein>
<dbReference type="GO" id="GO:0003677">
    <property type="term" value="F:DNA binding"/>
    <property type="evidence" value="ECO:0007669"/>
    <property type="project" value="UniProtKB-KW"/>
</dbReference>
<dbReference type="InterPro" id="IPR010982">
    <property type="entry name" value="Lambda_DNA-bd_dom_sf"/>
</dbReference>
<accession>A0A8S5T2J2</accession>
<evidence type="ECO:0000313" key="5">
    <source>
        <dbReference type="EMBL" id="DAF57191.1"/>
    </source>
</evidence>
<dbReference type="SUPFAM" id="SSF47413">
    <property type="entry name" value="lambda repressor-like DNA-binding domains"/>
    <property type="match status" value="1"/>
</dbReference>